<reference evidence="5 6" key="1">
    <citation type="submission" date="2019-02" db="EMBL/GenBank/DDBJ databases">
        <title>Bacterial novel species Emticicia sp. 17J42-9 isolated from soil.</title>
        <authorList>
            <person name="Jung H.-Y."/>
        </authorList>
    </citation>
    <scope>NUCLEOTIDE SEQUENCE [LARGE SCALE GENOMIC DNA]</scope>
    <source>
        <strain evidence="5 6">17J42-9</strain>
    </source>
</reference>
<dbReference type="PANTHER" id="PTHR34220">
    <property type="entry name" value="SENSOR HISTIDINE KINASE YPDA"/>
    <property type="match status" value="1"/>
</dbReference>
<comment type="caution">
    <text evidence="5">The sequence shown here is derived from an EMBL/GenBank/DDBJ whole genome shotgun (WGS) entry which is preliminary data.</text>
</comment>
<feature type="domain" description="Signal transduction histidine kinase internal region" evidence="2">
    <location>
        <begin position="465"/>
        <end position="544"/>
    </location>
</feature>
<keyword evidence="6" id="KW-1185">Reference proteome</keyword>
<feature type="domain" description="7TM-DISM receptor extracellular" evidence="4">
    <location>
        <begin position="82"/>
        <end position="198"/>
    </location>
</feature>
<dbReference type="InterPro" id="IPR011623">
    <property type="entry name" value="7TMR_DISM_rcpt_extracell_dom1"/>
</dbReference>
<name>A0A4Q5LWY0_9BACT</name>
<dbReference type="PANTHER" id="PTHR34220:SF7">
    <property type="entry name" value="SENSOR HISTIDINE KINASE YPDA"/>
    <property type="match status" value="1"/>
</dbReference>
<dbReference type="GO" id="GO:0016020">
    <property type="term" value="C:membrane"/>
    <property type="evidence" value="ECO:0007669"/>
    <property type="project" value="InterPro"/>
</dbReference>
<evidence type="ECO:0000259" key="4">
    <source>
        <dbReference type="Pfam" id="PF07696"/>
    </source>
</evidence>
<feature type="transmembrane region" description="Helical" evidence="1">
    <location>
        <begin position="296"/>
        <end position="314"/>
    </location>
</feature>
<dbReference type="AlphaFoldDB" id="A0A4Q5LWY0"/>
<dbReference type="RefSeq" id="WP_130022594.1">
    <property type="nucleotide sequence ID" value="NZ_SEWF01000028.1"/>
</dbReference>
<evidence type="ECO:0000313" key="6">
    <source>
        <dbReference type="Proteomes" id="UP000293162"/>
    </source>
</evidence>
<keyword evidence="1" id="KW-1133">Transmembrane helix</keyword>
<evidence type="ECO:0000259" key="3">
    <source>
        <dbReference type="Pfam" id="PF07695"/>
    </source>
</evidence>
<feature type="transmembrane region" description="Helical" evidence="1">
    <location>
        <begin position="259"/>
        <end position="276"/>
    </location>
</feature>
<dbReference type="Pfam" id="PF07695">
    <property type="entry name" value="7TMR-DISM_7TM"/>
    <property type="match status" value="1"/>
</dbReference>
<dbReference type="GO" id="GO:0000155">
    <property type="term" value="F:phosphorelay sensor kinase activity"/>
    <property type="evidence" value="ECO:0007669"/>
    <property type="project" value="InterPro"/>
</dbReference>
<dbReference type="InterPro" id="IPR011622">
    <property type="entry name" value="7TMR_DISM_rcpt_extracell_dom2"/>
</dbReference>
<feature type="transmembrane region" description="Helical" evidence="1">
    <location>
        <begin position="425"/>
        <end position="444"/>
    </location>
</feature>
<feature type="transmembrane region" description="Helical" evidence="1">
    <location>
        <begin position="335"/>
        <end position="356"/>
    </location>
</feature>
<feature type="transmembrane region" description="Helical" evidence="1">
    <location>
        <begin position="362"/>
        <end position="382"/>
    </location>
</feature>
<gene>
    <name evidence="5" type="ORF">EWM59_17720</name>
</gene>
<dbReference type="Proteomes" id="UP000293162">
    <property type="component" value="Unassembled WGS sequence"/>
</dbReference>
<dbReference type="EMBL" id="SEWF01000028">
    <property type="protein sequence ID" value="RYU94258.1"/>
    <property type="molecule type" value="Genomic_DNA"/>
</dbReference>
<feature type="transmembrane region" description="Helical" evidence="1">
    <location>
        <begin position="394"/>
        <end position="413"/>
    </location>
</feature>
<dbReference type="Pfam" id="PF06580">
    <property type="entry name" value="His_kinase"/>
    <property type="match status" value="1"/>
</dbReference>
<dbReference type="InterPro" id="IPR036890">
    <property type="entry name" value="HATPase_C_sf"/>
</dbReference>
<dbReference type="SUPFAM" id="SSF55874">
    <property type="entry name" value="ATPase domain of HSP90 chaperone/DNA topoisomerase II/histidine kinase"/>
    <property type="match status" value="1"/>
</dbReference>
<evidence type="ECO:0000256" key="1">
    <source>
        <dbReference type="SAM" id="Phobius"/>
    </source>
</evidence>
<protein>
    <recommendedName>
        <fullName evidence="7">Histidine kinase</fullName>
    </recommendedName>
</protein>
<keyword evidence="1" id="KW-0812">Transmembrane</keyword>
<dbReference type="Gene3D" id="2.60.40.2380">
    <property type="match status" value="1"/>
</dbReference>
<evidence type="ECO:0000259" key="2">
    <source>
        <dbReference type="Pfam" id="PF06580"/>
    </source>
</evidence>
<keyword evidence="1" id="KW-0472">Membrane</keyword>
<dbReference type="Pfam" id="PF07696">
    <property type="entry name" value="7TMR-DISMED2"/>
    <property type="match status" value="1"/>
</dbReference>
<dbReference type="InterPro" id="IPR010559">
    <property type="entry name" value="Sig_transdc_His_kin_internal"/>
</dbReference>
<dbReference type="InterPro" id="IPR050640">
    <property type="entry name" value="Bact_2-comp_sensor_kinase"/>
</dbReference>
<dbReference type="Gene3D" id="3.30.565.10">
    <property type="entry name" value="Histidine kinase-like ATPase, C-terminal domain"/>
    <property type="match status" value="1"/>
</dbReference>
<organism evidence="5 6">
    <name type="scientific">Emticicia agri</name>
    <dbReference type="NCBI Taxonomy" id="2492393"/>
    <lineage>
        <taxon>Bacteria</taxon>
        <taxon>Pseudomonadati</taxon>
        <taxon>Bacteroidota</taxon>
        <taxon>Cytophagia</taxon>
        <taxon>Cytophagales</taxon>
        <taxon>Leadbetterellaceae</taxon>
        <taxon>Emticicia</taxon>
    </lineage>
</organism>
<evidence type="ECO:0000313" key="5">
    <source>
        <dbReference type="EMBL" id="RYU94258.1"/>
    </source>
</evidence>
<proteinExistence type="predicted"/>
<sequence length="670" mass="79421">MKKESYPQLFPNYGEGSKSISPQWWREKLFLFPPHCWGGLGRGLFLFCFFNLLIPHQTHAQVSLYFELEKNGFLDCSDSSFLFIDSTRQVPVQAIPKQKFARLKSIYIPQSFSSGYRYDYWLKLAIHNPTKDTLDLLFTVGLHHSVIVYRDIYHQLVELYKTNEEYLPDKRLFRYDDQYIPIRFLPGTQYQLYVKVNDYPKKDFILKPKLVSYLWENHHKVKAFYDEYIYLVNNGVIISILLFVALFVLTFYILDRQKYYLYYGFYTTSIALFNLWEYEHSPYFHILFSYLPFLKYTGNSNVYILLTQISYYLFIYQFLELKEKFPHLGFIFRRVIRTLLVFLIVDVIVLFVFRRLDWSNGFYWLFQGVFPILNIVLLVMVFRIRGKIARNIKIGSTFLMLGGFVGFMTQWFSHESYIILRIEPSIVFVGGTLLEIFFFSIAIGSRSYHIQKEQNSLFKAIKESELRTLRSQINPHFVFNSLNSIKSYILTHRSLEAAEYLTDFSMLMRSILQHSKEQLISLTNELETAVLYIKLEKLRFEDNFEFIYELDESIDTDEIFTPPMLLQPYIENAIKHGLMNKDEKRVLALKIRQLTESIEIVIEDNGIGREQASLLRKNIPKYKSMGMDINDERIKLLSQANDLHIQIMIEDKKSKENVPLGTKVTIHIPI</sequence>
<feature type="domain" description="7TM-DISM receptor extracellular" evidence="3">
    <location>
        <begin position="234"/>
        <end position="446"/>
    </location>
</feature>
<evidence type="ECO:0008006" key="7">
    <source>
        <dbReference type="Google" id="ProtNLM"/>
    </source>
</evidence>
<feature type="transmembrane region" description="Helical" evidence="1">
    <location>
        <begin position="228"/>
        <end position="252"/>
    </location>
</feature>
<dbReference type="OrthoDB" id="6190788at2"/>
<accession>A0A4Q5LWY0</accession>